<proteinExistence type="predicted"/>
<reference evidence="1 2" key="1">
    <citation type="submission" date="2019-03" db="EMBL/GenBank/DDBJ databases">
        <title>Genomic Encyclopedia of Type Strains, Phase IV (KMG-IV): sequencing the most valuable type-strain genomes for metagenomic binning, comparative biology and taxonomic classification.</title>
        <authorList>
            <person name="Goeker M."/>
        </authorList>
    </citation>
    <scope>NUCLEOTIDE SEQUENCE [LARGE SCALE GENOMIC DNA]</scope>
    <source>
        <strain evidence="1 2">DSM 24591</strain>
    </source>
</reference>
<accession>A0A4R3LXB2</accession>
<gene>
    <name evidence="1" type="ORF">EDC26_11162</name>
</gene>
<dbReference type="AlphaFoldDB" id="A0A4R3LXB2"/>
<dbReference type="RefSeq" id="WP_132583618.1">
    <property type="nucleotide sequence ID" value="NZ_SMAJ01000011.1"/>
</dbReference>
<evidence type="ECO:0000313" key="2">
    <source>
        <dbReference type="Proteomes" id="UP000295525"/>
    </source>
</evidence>
<protein>
    <submittedName>
        <fullName evidence="1">Uncharacterized protein</fullName>
    </submittedName>
</protein>
<name>A0A4R3LXB2_9BURK</name>
<comment type="caution">
    <text evidence="1">The sequence shown here is derived from an EMBL/GenBank/DDBJ whole genome shotgun (WGS) entry which is preliminary data.</text>
</comment>
<dbReference type="Proteomes" id="UP000295525">
    <property type="component" value="Unassembled WGS sequence"/>
</dbReference>
<keyword evidence="2" id="KW-1185">Reference proteome</keyword>
<dbReference type="OrthoDB" id="8449237at2"/>
<sequence length="79" mass="9010">MAALFLITIMTIQGLDYLLPTSLRVYFELQKPKPDGPEVTPEVEKVIRVLPTDLSRQELQNALGLRNGEHFRKTCQRGD</sequence>
<dbReference type="EMBL" id="SMAJ01000011">
    <property type="protein sequence ID" value="TCT04846.1"/>
    <property type="molecule type" value="Genomic_DNA"/>
</dbReference>
<evidence type="ECO:0000313" key="1">
    <source>
        <dbReference type="EMBL" id="TCT04846.1"/>
    </source>
</evidence>
<organism evidence="1 2">
    <name type="scientific">Paralcaligenes ureilyticus</name>
    <dbReference type="NCBI Taxonomy" id="627131"/>
    <lineage>
        <taxon>Bacteria</taxon>
        <taxon>Pseudomonadati</taxon>
        <taxon>Pseudomonadota</taxon>
        <taxon>Betaproteobacteria</taxon>
        <taxon>Burkholderiales</taxon>
        <taxon>Alcaligenaceae</taxon>
        <taxon>Paralcaligenes</taxon>
    </lineage>
</organism>